<reference evidence="1" key="1">
    <citation type="submission" date="2023-06" db="EMBL/GenBank/DDBJ databases">
        <title>Genome-scale phylogeny and comparative genomics of the fungal order Sordariales.</title>
        <authorList>
            <consortium name="Lawrence Berkeley National Laboratory"/>
            <person name="Hensen N."/>
            <person name="Bonometti L."/>
            <person name="Westerberg I."/>
            <person name="Brannstrom I.O."/>
            <person name="Guillou S."/>
            <person name="Cros-Aarteil S."/>
            <person name="Calhoun S."/>
            <person name="Haridas S."/>
            <person name="Kuo A."/>
            <person name="Mondo S."/>
            <person name="Pangilinan J."/>
            <person name="Riley R."/>
            <person name="LaButti K."/>
            <person name="Andreopoulos B."/>
            <person name="Lipzen A."/>
            <person name="Chen C."/>
            <person name="Yanf M."/>
            <person name="Daum C."/>
            <person name="Ng V."/>
            <person name="Clum A."/>
            <person name="Steindorff A."/>
            <person name="Ohm R."/>
            <person name="Martin F."/>
            <person name="Silar P."/>
            <person name="Natvig D."/>
            <person name="Lalanne C."/>
            <person name="Gautier V."/>
            <person name="Ament-velasquez S.L."/>
            <person name="Kruys A."/>
            <person name="Hutchinson M.I."/>
            <person name="Powell A.J."/>
            <person name="Barry K."/>
            <person name="Miller A.N."/>
            <person name="Grigoriev I.V."/>
            <person name="Debuchy R."/>
            <person name="Gladieux P."/>
            <person name="Thoren M.H."/>
            <person name="Johannesson H."/>
        </authorList>
    </citation>
    <scope>NUCLEOTIDE SEQUENCE</scope>
    <source>
        <strain evidence="1">SMH2392-1A</strain>
    </source>
</reference>
<accession>A0AA40E9I8</accession>
<sequence>MASERIPAVNEDGLFRACQPGYLWWSCTFTSPTYQGCLPASSCRVSRVCPATYEHGKHPDQLPDQLRGGATLTSRHDDQQCTTGLGVVVAVVVHSSRILKSQHSNNTSVEHYPSSGPSFFRCCHQPQRLHIICGRSRECCGGLLLWFLHTSCHTGQHIGTDEAAAACLQGAA</sequence>
<dbReference type="Proteomes" id="UP001172101">
    <property type="component" value="Unassembled WGS sequence"/>
</dbReference>
<dbReference type="AlphaFoldDB" id="A0AA40E9I8"/>
<dbReference type="EMBL" id="JAUIRO010000001">
    <property type="protein sequence ID" value="KAK0733354.1"/>
    <property type="molecule type" value="Genomic_DNA"/>
</dbReference>
<protein>
    <submittedName>
        <fullName evidence="1">Uncharacterized protein</fullName>
    </submittedName>
</protein>
<organism evidence="1 2">
    <name type="scientific">Lasiosphaeria miniovina</name>
    <dbReference type="NCBI Taxonomy" id="1954250"/>
    <lineage>
        <taxon>Eukaryota</taxon>
        <taxon>Fungi</taxon>
        <taxon>Dikarya</taxon>
        <taxon>Ascomycota</taxon>
        <taxon>Pezizomycotina</taxon>
        <taxon>Sordariomycetes</taxon>
        <taxon>Sordariomycetidae</taxon>
        <taxon>Sordariales</taxon>
        <taxon>Lasiosphaeriaceae</taxon>
        <taxon>Lasiosphaeria</taxon>
    </lineage>
</organism>
<dbReference type="RefSeq" id="XP_060302231.1">
    <property type="nucleotide sequence ID" value="XM_060433402.1"/>
</dbReference>
<proteinExistence type="predicted"/>
<name>A0AA40E9I8_9PEZI</name>
<evidence type="ECO:0000313" key="2">
    <source>
        <dbReference type="Proteomes" id="UP001172101"/>
    </source>
</evidence>
<evidence type="ECO:0000313" key="1">
    <source>
        <dbReference type="EMBL" id="KAK0733354.1"/>
    </source>
</evidence>
<dbReference type="GeneID" id="85316673"/>
<keyword evidence="2" id="KW-1185">Reference proteome</keyword>
<comment type="caution">
    <text evidence="1">The sequence shown here is derived from an EMBL/GenBank/DDBJ whole genome shotgun (WGS) entry which is preliminary data.</text>
</comment>
<gene>
    <name evidence="1" type="ORF">B0T26DRAFT_14139</name>
</gene>